<feature type="transmembrane region" description="Helical" evidence="2">
    <location>
        <begin position="52"/>
        <end position="71"/>
    </location>
</feature>
<keyword evidence="2" id="KW-1133">Transmembrane helix</keyword>
<dbReference type="PANTHER" id="PTHR34005">
    <property type="entry name" value="PROTEIN CBG15054-RELATED"/>
    <property type="match status" value="1"/>
</dbReference>
<proteinExistence type="predicted"/>
<keyword evidence="4" id="KW-1185">Reference proteome</keyword>
<dbReference type="PANTHER" id="PTHR34005:SF1">
    <property type="entry name" value="PROTEIN CBG15054"/>
    <property type="match status" value="1"/>
</dbReference>
<gene>
    <name evidence="3" type="ORF">CAEBREN_07102</name>
</gene>
<accession>G0MJR8</accession>
<dbReference type="HOGENOM" id="CLU_687412_0_0_1"/>
<dbReference type="InParanoid" id="G0MJR8"/>
<name>G0MJR8_CAEBE</name>
<evidence type="ECO:0000313" key="4">
    <source>
        <dbReference type="Proteomes" id="UP000008068"/>
    </source>
</evidence>
<sequence>MKKNYRAYDENSTQPNVNYWTYERGGKTWYVDEDDISEWGAWFQDHISPVEISLFAVSVFFSCVVGCFWLVHFKNLRNAYKSSLLVGRPVPKPKLPIQTELLDEFKGNEWRRRPNIPEPRVYVGSELKYAAHHHLYSVNAVTSIVRMVLKIERPLKYDRNSLDCQAEWHRWAIPIPDNSKVVAIAMTGFGYGRECYHFHPIRGAKRWSHYTYQMYGNNRCIVTRYHEDDKVYVAGFCLFIKNPCDHGYNYPVKAIRALCESSVFPGDDLEKLRVDRERLRLELIRKAHSESNKEPGEIAVTVVNEEAVEETPILESKSVSINLDDPPPNLGYTKSPENEELSLNPSMTPESLRGNIVPLASSEESSLLGSEVDTVSLGKRIQKDGYVIVEVENVNADDVEI</sequence>
<reference evidence="4" key="1">
    <citation type="submission" date="2011-07" db="EMBL/GenBank/DDBJ databases">
        <authorList>
            <consortium name="Caenorhabditis brenneri Sequencing and Analysis Consortium"/>
            <person name="Wilson R.K."/>
        </authorList>
    </citation>
    <scope>NUCLEOTIDE SEQUENCE [LARGE SCALE GENOMIC DNA]</scope>
    <source>
        <strain evidence="4">PB2801</strain>
    </source>
</reference>
<dbReference type="AlphaFoldDB" id="G0MJR8"/>
<organism evidence="4">
    <name type="scientific">Caenorhabditis brenneri</name>
    <name type="common">Nematode worm</name>
    <dbReference type="NCBI Taxonomy" id="135651"/>
    <lineage>
        <taxon>Eukaryota</taxon>
        <taxon>Metazoa</taxon>
        <taxon>Ecdysozoa</taxon>
        <taxon>Nematoda</taxon>
        <taxon>Chromadorea</taxon>
        <taxon>Rhabditida</taxon>
        <taxon>Rhabditina</taxon>
        <taxon>Rhabditomorpha</taxon>
        <taxon>Rhabditoidea</taxon>
        <taxon>Rhabditidae</taxon>
        <taxon>Peloderinae</taxon>
        <taxon>Caenorhabditis</taxon>
    </lineage>
</organism>
<keyword evidence="2" id="KW-0812">Transmembrane</keyword>
<protein>
    <submittedName>
        <fullName evidence="3">Uncharacterized protein</fullName>
    </submittedName>
</protein>
<evidence type="ECO:0000256" key="1">
    <source>
        <dbReference type="SAM" id="MobiDB-lite"/>
    </source>
</evidence>
<feature type="region of interest" description="Disordered" evidence="1">
    <location>
        <begin position="324"/>
        <end position="345"/>
    </location>
</feature>
<keyword evidence="2" id="KW-0472">Membrane</keyword>
<evidence type="ECO:0000313" key="3">
    <source>
        <dbReference type="EMBL" id="EGT32358.1"/>
    </source>
</evidence>
<evidence type="ECO:0000256" key="2">
    <source>
        <dbReference type="SAM" id="Phobius"/>
    </source>
</evidence>
<dbReference type="EMBL" id="GL379797">
    <property type="protein sequence ID" value="EGT32358.1"/>
    <property type="molecule type" value="Genomic_DNA"/>
</dbReference>
<dbReference type="Proteomes" id="UP000008068">
    <property type="component" value="Unassembled WGS sequence"/>
</dbReference>